<feature type="transmembrane region" description="Helical" evidence="5">
    <location>
        <begin position="91"/>
        <end position="109"/>
    </location>
</feature>
<feature type="transmembrane region" description="Helical" evidence="5">
    <location>
        <begin position="62"/>
        <end position="79"/>
    </location>
</feature>
<dbReference type="InterPro" id="IPR051310">
    <property type="entry name" value="MCP_chemotaxis"/>
</dbReference>
<evidence type="ECO:0000256" key="1">
    <source>
        <dbReference type="ARBA" id="ARBA00022500"/>
    </source>
</evidence>
<accession>A0ABT7LDL9</accession>
<feature type="transmembrane region" description="Helical" evidence="5">
    <location>
        <begin position="172"/>
        <end position="191"/>
    </location>
</feature>
<evidence type="ECO:0000256" key="5">
    <source>
        <dbReference type="SAM" id="Phobius"/>
    </source>
</evidence>
<feature type="domain" description="Methyl-accepting transducer" evidence="6">
    <location>
        <begin position="225"/>
        <end position="454"/>
    </location>
</feature>
<evidence type="ECO:0000256" key="4">
    <source>
        <dbReference type="SAM" id="MobiDB-lite"/>
    </source>
</evidence>
<dbReference type="PANTHER" id="PTHR43531:SF11">
    <property type="entry name" value="METHYL-ACCEPTING CHEMOTAXIS PROTEIN 3"/>
    <property type="match status" value="1"/>
</dbReference>
<comment type="similarity">
    <text evidence="2">Belongs to the methyl-accepting chemotaxis (MCP) protein family.</text>
</comment>
<dbReference type="EMBL" id="JASVDS010000001">
    <property type="protein sequence ID" value="MDL5030946.1"/>
    <property type="molecule type" value="Genomic_DNA"/>
</dbReference>
<dbReference type="Pfam" id="PF00015">
    <property type="entry name" value="MCPsignal"/>
    <property type="match status" value="1"/>
</dbReference>
<keyword evidence="8" id="KW-1185">Reference proteome</keyword>
<dbReference type="PRINTS" id="PR00260">
    <property type="entry name" value="CHEMTRNSDUCR"/>
</dbReference>
<evidence type="ECO:0000256" key="2">
    <source>
        <dbReference type="ARBA" id="ARBA00029447"/>
    </source>
</evidence>
<evidence type="ECO:0000313" key="7">
    <source>
        <dbReference type="EMBL" id="MDL5030946.1"/>
    </source>
</evidence>
<dbReference type="PANTHER" id="PTHR43531">
    <property type="entry name" value="PROTEIN ICFG"/>
    <property type="match status" value="1"/>
</dbReference>
<evidence type="ECO:0000259" key="6">
    <source>
        <dbReference type="PROSITE" id="PS50111"/>
    </source>
</evidence>
<feature type="transmembrane region" description="Helical" evidence="5">
    <location>
        <begin position="33"/>
        <end position="50"/>
    </location>
</feature>
<keyword evidence="1" id="KW-0145">Chemotaxis</keyword>
<dbReference type="InterPro" id="IPR004090">
    <property type="entry name" value="Chemotax_Me-accpt_rcpt"/>
</dbReference>
<dbReference type="RefSeq" id="WP_285981067.1">
    <property type="nucleotide sequence ID" value="NZ_JASVDS010000001.1"/>
</dbReference>
<feature type="transmembrane region" description="Helical" evidence="5">
    <location>
        <begin position="121"/>
        <end position="137"/>
    </location>
</feature>
<dbReference type="SUPFAM" id="SSF58104">
    <property type="entry name" value="Methyl-accepting chemotaxis protein (MCP) signaling domain"/>
    <property type="match status" value="1"/>
</dbReference>
<keyword evidence="3" id="KW-0807">Transducer</keyword>
<name>A0ABT7LDL9_9BURK</name>
<organism evidence="7 8">
    <name type="scientific">Roseateles subflavus</name>
    <dbReference type="NCBI Taxonomy" id="3053353"/>
    <lineage>
        <taxon>Bacteria</taxon>
        <taxon>Pseudomonadati</taxon>
        <taxon>Pseudomonadota</taxon>
        <taxon>Betaproteobacteria</taxon>
        <taxon>Burkholderiales</taxon>
        <taxon>Sphaerotilaceae</taxon>
        <taxon>Roseateles</taxon>
    </lineage>
</organism>
<evidence type="ECO:0000313" key="8">
    <source>
        <dbReference type="Proteomes" id="UP001238603"/>
    </source>
</evidence>
<keyword evidence="5" id="KW-0472">Membrane</keyword>
<feature type="transmembrane region" description="Helical" evidence="5">
    <location>
        <begin position="6"/>
        <end position="26"/>
    </location>
</feature>
<gene>
    <name evidence="7" type="ORF">QRD43_03425</name>
</gene>
<keyword evidence="5" id="KW-0812">Transmembrane</keyword>
<dbReference type="InterPro" id="IPR004089">
    <property type="entry name" value="MCPsignal_dom"/>
</dbReference>
<proteinExistence type="inferred from homology"/>
<dbReference type="SMART" id="SM00283">
    <property type="entry name" value="MA"/>
    <property type="match status" value="1"/>
</dbReference>
<dbReference type="Gene3D" id="1.10.287.950">
    <property type="entry name" value="Methyl-accepting chemotaxis protein"/>
    <property type="match status" value="1"/>
</dbReference>
<sequence>MTAIEAFSLCVCVALGAVGLCCLSLWRRLDDLVFRHFAIVCLIGAAFYAADRATLPTSPRPNLLAAAIGLAMALALLWGTALTRAHRTPRLVLQTLVLQGVIAVAWWTAAALSSMDRPTFFLGYSLMFVAQVGLWGVQQGLRSLIAHWPMTAALLMVPISVGWSFLTQQDPIVLRYVMGLAGFLLGLAVMVNRMLGERHAAHRNLRSLRSTQEQLHSVVAAMASGSDEVAMAGERMSQGAQQLAIRTDQQTASLRSLSESVQGSVDQVQSTATNITAVDRQCAELSTQARRGTDVVQTAVQSIELISQRSSEMREALALIESIAFQTNILALNAAIEAARAGTAGRGFAVVASEVRSLSARTTEAAGQVKGLIERATRQSQQGMDQIMSVQQQLRAVLEGVSTVAEHTRTLSTDAQTQSQELVQMMQALRDLAALTDDNASLVAESVMTADSMNQSASALRSMVAGLQQAESGPHGASRAAAAAPRPAPQPPAPPPAATSAVDFF</sequence>
<reference evidence="7 8" key="1">
    <citation type="submission" date="2023-06" db="EMBL/GenBank/DDBJ databases">
        <title>Pelomonas sp. APW6 16S ribosomal RNA gene genome sequencing and assembly.</title>
        <authorList>
            <person name="Woo H."/>
        </authorList>
    </citation>
    <scope>NUCLEOTIDE SEQUENCE [LARGE SCALE GENOMIC DNA]</scope>
    <source>
        <strain evidence="7 8">APW6</strain>
    </source>
</reference>
<dbReference type="PROSITE" id="PS50111">
    <property type="entry name" value="CHEMOTAXIS_TRANSDUC_2"/>
    <property type="match status" value="1"/>
</dbReference>
<feature type="compositionally biased region" description="Pro residues" evidence="4">
    <location>
        <begin position="486"/>
        <end position="497"/>
    </location>
</feature>
<feature type="transmembrane region" description="Helical" evidence="5">
    <location>
        <begin position="144"/>
        <end position="166"/>
    </location>
</feature>
<evidence type="ECO:0000256" key="3">
    <source>
        <dbReference type="PROSITE-ProRule" id="PRU00284"/>
    </source>
</evidence>
<feature type="region of interest" description="Disordered" evidence="4">
    <location>
        <begin position="464"/>
        <end position="505"/>
    </location>
</feature>
<dbReference type="Proteomes" id="UP001238603">
    <property type="component" value="Unassembled WGS sequence"/>
</dbReference>
<protein>
    <submittedName>
        <fullName evidence="7">Methyl-accepting chemotaxis protein</fullName>
    </submittedName>
</protein>
<keyword evidence="5" id="KW-1133">Transmembrane helix</keyword>
<comment type="caution">
    <text evidence="7">The sequence shown here is derived from an EMBL/GenBank/DDBJ whole genome shotgun (WGS) entry which is preliminary data.</text>
</comment>